<protein>
    <submittedName>
        <fullName evidence="1">Uncharacterized protein</fullName>
    </submittedName>
</protein>
<evidence type="ECO:0000313" key="1">
    <source>
        <dbReference type="EMBL" id="KKL45596.1"/>
    </source>
</evidence>
<gene>
    <name evidence="1" type="ORF">LCGC14_2354070</name>
</gene>
<comment type="caution">
    <text evidence="1">The sequence shown here is derived from an EMBL/GenBank/DDBJ whole genome shotgun (WGS) entry which is preliminary data.</text>
</comment>
<name>A0A0F9CVW3_9ZZZZ</name>
<accession>A0A0F9CVW3</accession>
<dbReference type="AlphaFoldDB" id="A0A0F9CVW3"/>
<organism evidence="1">
    <name type="scientific">marine sediment metagenome</name>
    <dbReference type="NCBI Taxonomy" id="412755"/>
    <lineage>
        <taxon>unclassified sequences</taxon>
        <taxon>metagenomes</taxon>
        <taxon>ecological metagenomes</taxon>
    </lineage>
</organism>
<feature type="non-terminal residue" evidence="1">
    <location>
        <position position="1"/>
    </location>
</feature>
<proteinExistence type="predicted"/>
<dbReference type="EMBL" id="LAZR01034332">
    <property type="protein sequence ID" value="KKL45596.1"/>
    <property type="molecule type" value="Genomic_DNA"/>
</dbReference>
<reference evidence="1" key="1">
    <citation type="journal article" date="2015" name="Nature">
        <title>Complex archaea that bridge the gap between prokaryotes and eukaryotes.</title>
        <authorList>
            <person name="Spang A."/>
            <person name="Saw J.H."/>
            <person name="Jorgensen S.L."/>
            <person name="Zaremba-Niedzwiedzka K."/>
            <person name="Martijn J."/>
            <person name="Lind A.E."/>
            <person name="van Eijk R."/>
            <person name="Schleper C."/>
            <person name="Guy L."/>
            <person name="Ettema T.J."/>
        </authorList>
    </citation>
    <scope>NUCLEOTIDE SEQUENCE</scope>
</reference>
<sequence>IESGGIKTLYIKPSEDSGGGPDIVNEALLYYVTMKGDLGKAMELMQPKVLPSAD</sequence>